<reference evidence="1 2" key="1">
    <citation type="submission" date="2016-06" db="EMBL/GenBank/DDBJ databases">
        <authorList>
            <person name="Kjaerup R.B."/>
            <person name="Dalgaard T.S."/>
            <person name="Juul-Madsen H.R."/>
        </authorList>
    </citation>
    <scope>NUCLEOTIDE SEQUENCE [LARGE SCALE GENOMIC DNA]</scope>
    <source>
        <strain evidence="1 2">1245335.1</strain>
    </source>
</reference>
<evidence type="ECO:0000313" key="1">
    <source>
        <dbReference type="EMBL" id="OBK18172.1"/>
    </source>
</evidence>
<dbReference type="Proteomes" id="UP000093819">
    <property type="component" value="Unassembled WGS sequence"/>
</dbReference>
<dbReference type="AlphaFoldDB" id="A0A1A3NCN5"/>
<comment type="caution">
    <text evidence="1">The sequence shown here is derived from an EMBL/GenBank/DDBJ whole genome shotgun (WGS) entry which is preliminary data.</text>
</comment>
<gene>
    <name evidence="1" type="ORF">A5635_02735</name>
</gene>
<dbReference type="EMBL" id="LZLR01000173">
    <property type="protein sequence ID" value="OBK18172.1"/>
    <property type="molecule type" value="Genomic_DNA"/>
</dbReference>
<proteinExistence type="predicted"/>
<sequence length="177" mass="20593">MGIVDNIRRDGNRVWFSYARPGEPPEDLWLAPEFFDHRLCDGDWADVKTVGEGPPEPEWMHSELWRVVPPRDEPPAETVHIEPAHVYVAGVMATVHLGHGHSFSRFRDDDHYQRRGEWHLPTAYPRARFTDDRQWSDAGGPPMPDQVETLLDLLYSAWRLARYIAQHSPELFETQTR</sequence>
<organism evidence="1 2">
    <name type="scientific">Mycobacterium asiaticum</name>
    <dbReference type="NCBI Taxonomy" id="1790"/>
    <lineage>
        <taxon>Bacteria</taxon>
        <taxon>Bacillati</taxon>
        <taxon>Actinomycetota</taxon>
        <taxon>Actinomycetes</taxon>
        <taxon>Mycobacteriales</taxon>
        <taxon>Mycobacteriaceae</taxon>
        <taxon>Mycobacterium</taxon>
    </lineage>
</organism>
<protein>
    <submittedName>
        <fullName evidence="1">Uncharacterized protein</fullName>
    </submittedName>
</protein>
<evidence type="ECO:0000313" key="2">
    <source>
        <dbReference type="Proteomes" id="UP000093819"/>
    </source>
</evidence>
<name>A0A1A3NCN5_MYCAS</name>
<accession>A0A1A3NCN5</accession>